<keyword evidence="1" id="KW-1133">Transmembrane helix</keyword>
<comment type="caution">
    <text evidence="2">The sequence shown here is derived from an EMBL/GenBank/DDBJ whole genome shotgun (WGS) entry which is preliminary data.</text>
</comment>
<keyword evidence="1" id="KW-0812">Transmembrane</keyword>
<feature type="transmembrane region" description="Helical" evidence="1">
    <location>
        <begin position="38"/>
        <end position="59"/>
    </location>
</feature>
<dbReference type="AlphaFoldDB" id="A0A7Y9UNN4"/>
<evidence type="ECO:0000313" key="3">
    <source>
        <dbReference type="Proteomes" id="UP000540656"/>
    </source>
</evidence>
<name>A0A7Y9UNN4_9ACTN</name>
<protein>
    <submittedName>
        <fullName evidence="2">Uncharacterized protein</fullName>
    </submittedName>
</protein>
<organism evidence="2 3">
    <name type="scientific">Nocardioides daedukensis</name>
    <dbReference type="NCBI Taxonomy" id="634462"/>
    <lineage>
        <taxon>Bacteria</taxon>
        <taxon>Bacillati</taxon>
        <taxon>Actinomycetota</taxon>
        <taxon>Actinomycetes</taxon>
        <taxon>Propionibacteriales</taxon>
        <taxon>Nocardioidaceae</taxon>
        <taxon>Nocardioides</taxon>
    </lineage>
</organism>
<feature type="transmembrane region" description="Helical" evidence="1">
    <location>
        <begin position="12"/>
        <end position="32"/>
    </location>
</feature>
<accession>A0A7Y9UNN4</accession>
<reference evidence="2 3" key="1">
    <citation type="submission" date="2020-07" db="EMBL/GenBank/DDBJ databases">
        <title>Sequencing the genomes of 1000 actinobacteria strains.</title>
        <authorList>
            <person name="Klenk H.-P."/>
        </authorList>
    </citation>
    <scope>NUCLEOTIDE SEQUENCE [LARGE SCALE GENOMIC DNA]</scope>
    <source>
        <strain evidence="2 3">DSM 23819</strain>
    </source>
</reference>
<keyword evidence="3" id="KW-1185">Reference proteome</keyword>
<dbReference type="EMBL" id="JACCAA010000001">
    <property type="protein sequence ID" value="NYG58738.1"/>
    <property type="molecule type" value="Genomic_DNA"/>
</dbReference>
<dbReference type="RefSeq" id="WP_179501871.1">
    <property type="nucleotide sequence ID" value="NZ_JACCAA010000001.1"/>
</dbReference>
<evidence type="ECO:0000256" key="1">
    <source>
        <dbReference type="SAM" id="Phobius"/>
    </source>
</evidence>
<gene>
    <name evidence="2" type="ORF">BJ980_001661</name>
</gene>
<sequence>MTELNPASPPVLLAAALIVSPALWDALVVGSMPLDTALTRFLLAVVAAWVVLSVAANLLPARAPVKKDEPDVNPAPKP</sequence>
<keyword evidence="1" id="KW-0472">Membrane</keyword>
<evidence type="ECO:0000313" key="2">
    <source>
        <dbReference type="EMBL" id="NYG58738.1"/>
    </source>
</evidence>
<proteinExistence type="predicted"/>
<dbReference type="Proteomes" id="UP000540656">
    <property type="component" value="Unassembled WGS sequence"/>
</dbReference>